<gene>
    <name evidence="2" type="ORF">HERI1096_LOCUS16276</name>
</gene>
<dbReference type="InterPro" id="IPR015289">
    <property type="entry name" value="A-L-arabinofuranosidase_B_cat"/>
</dbReference>
<name>A0A7S3EY55_9EUKA</name>
<dbReference type="GO" id="GO:0019566">
    <property type="term" value="P:arabinose metabolic process"/>
    <property type="evidence" value="ECO:0007669"/>
    <property type="project" value="InterPro"/>
</dbReference>
<dbReference type="PANTHER" id="PTHR39447:SF2">
    <property type="entry name" value="ALPHA-L-ARABINOFURANOSIDASE B"/>
    <property type="match status" value="1"/>
</dbReference>
<protein>
    <recommendedName>
        <fullName evidence="1">Alpha-L-arabinofuranosidase B catalytic domain-containing protein</fullName>
    </recommendedName>
</protein>
<dbReference type="SUPFAM" id="SSF49899">
    <property type="entry name" value="Concanavalin A-like lectins/glucanases"/>
    <property type="match status" value="1"/>
</dbReference>
<dbReference type="EMBL" id="HBHX01029158">
    <property type="protein sequence ID" value="CAE0115591.1"/>
    <property type="molecule type" value="Transcribed_RNA"/>
</dbReference>
<feature type="domain" description="Alpha-L-arabinofuranosidase B catalytic" evidence="1">
    <location>
        <begin position="1"/>
        <end position="88"/>
    </location>
</feature>
<reference evidence="2" key="1">
    <citation type="submission" date="2021-01" db="EMBL/GenBank/DDBJ databases">
        <authorList>
            <person name="Corre E."/>
            <person name="Pelletier E."/>
            <person name="Niang G."/>
            <person name="Scheremetjew M."/>
            <person name="Finn R."/>
            <person name="Kale V."/>
            <person name="Holt S."/>
            <person name="Cochrane G."/>
            <person name="Meng A."/>
            <person name="Brown T."/>
            <person name="Cohen L."/>
        </authorList>
    </citation>
    <scope>NUCLEOTIDE SEQUENCE</scope>
    <source>
        <strain evidence="2">CCMP281</strain>
    </source>
</reference>
<evidence type="ECO:0000313" key="2">
    <source>
        <dbReference type="EMBL" id="CAE0115591.1"/>
    </source>
</evidence>
<dbReference type="InterPro" id="IPR038964">
    <property type="entry name" value="ABFB"/>
</dbReference>
<dbReference type="Gene3D" id="2.60.120.200">
    <property type="match status" value="1"/>
</dbReference>
<accession>A0A7S3EY55</accession>
<dbReference type="Pfam" id="PF09206">
    <property type="entry name" value="ArabFuran-catal"/>
    <property type="match status" value="1"/>
</dbReference>
<dbReference type="GO" id="GO:0046556">
    <property type="term" value="F:alpha-L-arabinofuranosidase activity"/>
    <property type="evidence" value="ECO:0007669"/>
    <property type="project" value="InterPro"/>
</dbReference>
<dbReference type="InterPro" id="IPR013320">
    <property type="entry name" value="ConA-like_dom_sf"/>
</dbReference>
<dbReference type="GO" id="GO:0031221">
    <property type="term" value="P:arabinan metabolic process"/>
    <property type="evidence" value="ECO:0007669"/>
    <property type="project" value="InterPro"/>
</dbReference>
<dbReference type="PANTHER" id="PTHR39447">
    <property type="entry name" value="ALPHA-L-ARABINOFURANOSIDASE B"/>
    <property type="match status" value="1"/>
</dbReference>
<sequence>MVKGDSGNHYSLLAGDAQTPDSLQVLYDGPRPVGYEIMHKGGAIVLGIGGDNSPWAAGTFYEGVMTAGYASSETDAAVMANIVAAGYAPVGASDSTGRGRMVERAEKI</sequence>
<organism evidence="2">
    <name type="scientific">Haptolina ericina</name>
    <dbReference type="NCBI Taxonomy" id="156174"/>
    <lineage>
        <taxon>Eukaryota</taxon>
        <taxon>Haptista</taxon>
        <taxon>Haptophyta</taxon>
        <taxon>Prymnesiophyceae</taxon>
        <taxon>Prymnesiales</taxon>
        <taxon>Prymnesiaceae</taxon>
        <taxon>Haptolina</taxon>
    </lineage>
</organism>
<dbReference type="GO" id="GO:0045490">
    <property type="term" value="P:pectin catabolic process"/>
    <property type="evidence" value="ECO:0007669"/>
    <property type="project" value="TreeGrafter"/>
</dbReference>
<evidence type="ECO:0000259" key="1">
    <source>
        <dbReference type="Pfam" id="PF09206"/>
    </source>
</evidence>
<proteinExistence type="predicted"/>
<dbReference type="AlphaFoldDB" id="A0A7S3EY55"/>